<name>A0ACC2CU27_DIPCM</name>
<accession>A0ACC2CU27</accession>
<evidence type="ECO:0000313" key="1">
    <source>
        <dbReference type="EMBL" id="KAJ7545550.1"/>
    </source>
</evidence>
<comment type="caution">
    <text evidence="1">The sequence shown here is derived from an EMBL/GenBank/DDBJ whole genome shotgun (WGS) entry which is preliminary data.</text>
</comment>
<dbReference type="Proteomes" id="UP001162992">
    <property type="component" value="Chromosome 9"/>
</dbReference>
<dbReference type="EMBL" id="CM055100">
    <property type="protein sequence ID" value="KAJ7545550.1"/>
    <property type="molecule type" value="Genomic_DNA"/>
</dbReference>
<reference evidence="2" key="1">
    <citation type="journal article" date="2024" name="Proc. Natl. Acad. Sci. U.S.A.">
        <title>Extraordinary preservation of gene collinearity over three hundred million years revealed in homosporous lycophytes.</title>
        <authorList>
            <person name="Li C."/>
            <person name="Wickell D."/>
            <person name="Kuo L.Y."/>
            <person name="Chen X."/>
            <person name="Nie B."/>
            <person name="Liao X."/>
            <person name="Peng D."/>
            <person name="Ji J."/>
            <person name="Jenkins J."/>
            <person name="Williams M."/>
            <person name="Shu S."/>
            <person name="Plott C."/>
            <person name="Barry K."/>
            <person name="Rajasekar S."/>
            <person name="Grimwood J."/>
            <person name="Han X."/>
            <person name="Sun S."/>
            <person name="Hou Z."/>
            <person name="He W."/>
            <person name="Dai G."/>
            <person name="Sun C."/>
            <person name="Schmutz J."/>
            <person name="Leebens-Mack J.H."/>
            <person name="Li F.W."/>
            <person name="Wang L."/>
        </authorList>
    </citation>
    <scope>NUCLEOTIDE SEQUENCE [LARGE SCALE GENOMIC DNA]</scope>
    <source>
        <strain evidence="2">cv. PW_Plant_1</strain>
    </source>
</reference>
<gene>
    <name evidence="1" type="ORF">O6H91_09G124800</name>
</gene>
<evidence type="ECO:0000313" key="2">
    <source>
        <dbReference type="Proteomes" id="UP001162992"/>
    </source>
</evidence>
<protein>
    <submittedName>
        <fullName evidence="1">Uncharacterized protein</fullName>
    </submittedName>
</protein>
<organism evidence="1 2">
    <name type="scientific">Diphasiastrum complanatum</name>
    <name type="common">Issler's clubmoss</name>
    <name type="synonym">Lycopodium complanatum</name>
    <dbReference type="NCBI Taxonomy" id="34168"/>
    <lineage>
        <taxon>Eukaryota</taxon>
        <taxon>Viridiplantae</taxon>
        <taxon>Streptophyta</taxon>
        <taxon>Embryophyta</taxon>
        <taxon>Tracheophyta</taxon>
        <taxon>Lycopodiopsida</taxon>
        <taxon>Lycopodiales</taxon>
        <taxon>Lycopodiaceae</taxon>
        <taxon>Lycopodioideae</taxon>
        <taxon>Diphasiastrum</taxon>
    </lineage>
</organism>
<proteinExistence type="predicted"/>
<sequence length="129" mass="14312">MSSGRNDPERVTAPIHSSSGAGTRSIQGHEARRHVHSKMMYVLEAGRHVHSNMMFLDKAPIVTDSTRTGESNTTSSWKLCTVHQVEEFKCLLRILPIWVTDDDPPSQIVQTSYTMDGRAKCLPCGPYAA</sequence>
<keyword evidence="2" id="KW-1185">Reference proteome</keyword>